<dbReference type="Gene3D" id="1.10.10.10">
    <property type="entry name" value="Winged helix-like DNA-binding domain superfamily/Winged helix DNA-binding domain"/>
    <property type="match status" value="1"/>
</dbReference>
<sequence>MKRKKISVVLIEDDPMVQEVNKAFIEKVSGFEVTGSAANGVEGVKKIQELQPDLVILDIFMPKQDGLETLYQIRKNKEKVDVIIISAAKDRDTIQTLLQQGAMDYIIKPFKFDRIKQALERYKDYYTQFCSDGEMSQKEVDTVLSGIHNEHQNQEQKEIPKGLNQLTLKQIITYLQEQSYGKSSEEVAEGVGIARVTARRYLEYLEKSGEIILDMQYGGVGRPVNRYLMKKF</sequence>
<keyword evidence="4 9" id="KW-0902">Two-component regulatory system</keyword>
<proteinExistence type="predicted"/>
<dbReference type="SMART" id="SM00448">
    <property type="entry name" value="REC"/>
    <property type="match status" value="1"/>
</dbReference>
<comment type="subcellular location">
    <subcellularLocation>
        <location evidence="1 9">Cytoplasm</location>
    </subcellularLocation>
</comment>
<evidence type="ECO:0000256" key="6">
    <source>
        <dbReference type="ARBA" id="ARBA00023125"/>
    </source>
</evidence>
<dbReference type="InterPro" id="IPR051271">
    <property type="entry name" value="2C-system_Tx_regulators"/>
</dbReference>
<evidence type="ECO:0000256" key="7">
    <source>
        <dbReference type="ARBA" id="ARBA00023159"/>
    </source>
</evidence>
<dbReference type="InterPro" id="IPR036388">
    <property type="entry name" value="WH-like_DNA-bd_sf"/>
</dbReference>
<keyword evidence="2 9" id="KW-0963">Cytoplasm</keyword>
<name>A0A9X2BE17_9BACL</name>
<dbReference type="Pfam" id="PF00072">
    <property type="entry name" value="Response_reg"/>
    <property type="match status" value="1"/>
</dbReference>
<dbReference type="GO" id="GO:0003677">
    <property type="term" value="F:DNA binding"/>
    <property type="evidence" value="ECO:0007669"/>
    <property type="project" value="UniProtKB-KW"/>
</dbReference>
<dbReference type="EMBL" id="JAIWJX010000002">
    <property type="protein sequence ID" value="MCK6257245.1"/>
    <property type="molecule type" value="Genomic_DNA"/>
</dbReference>
<keyword evidence="6 9" id="KW-0238">DNA-binding</keyword>
<evidence type="ECO:0000256" key="1">
    <source>
        <dbReference type="ARBA" id="ARBA00004496"/>
    </source>
</evidence>
<keyword evidence="7 9" id="KW-0010">Activator</keyword>
<evidence type="ECO:0000313" key="12">
    <source>
        <dbReference type="EMBL" id="MCK6257245.1"/>
    </source>
</evidence>
<feature type="domain" description="Response regulatory" evidence="11">
    <location>
        <begin position="7"/>
        <end position="123"/>
    </location>
</feature>
<gene>
    <name evidence="12" type="ORF">LCY76_11625</name>
</gene>
<reference evidence="12" key="1">
    <citation type="submission" date="2021-09" db="EMBL/GenBank/DDBJ databases">
        <title>Genome analysis of Fictibacillus sp. KIGAM418 isolated from marine sediment.</title>
        <authorList>
            <person name="Seo M.-J."/>
            <person name="Cho E.-S."/>
            <person name="Hwang C.Y."/>
        </authorList>
    </citation>
    <scope>NUCLEOTIDE SEQUENCE</scope>
    <source>
        <strain evidence="12">KIGAM418</strain>
    </source>
</reference>
<dbReference type="GO" id="GO:0005737">
    <property type="term" value="C:cytoplasm"/>
    <property type="evidence" value="ECO:0007669"/>
    <property type="project" value="UniProtKB-SubCell"/>
</dbReference>
<evidence type="ECO:0000256" key="8">
    <source>
        <dbReference type="ARBA" id="ARBA00023163"/>
    </source>
</evidence>
<evidence type="ECO:0000256" key="4">
    <source>
        <dbReference type="ARBA" id="ARBA00023012"/>
    </source>
</evidence>
<dbReference type="CDD" id="cd19925">
    <property type="entry name" value="REC_citrate_TCS"/>
    <property type="match status" value="1"/>
</dbReference>
<keyword evidence="13" id="KW-1185">Reference proteome</keyword>
<evidence type="ECO:0000313" key="13">
    <source>
        <dbReference type="Proteomes" id="UP001139011"/>
    </source>
</evidence>
<dbReference type="InterPro" id="IPR036390">
    <property type="entry name" value="WH_DNA-bd_sf"/>
</dbReference>
<evidence type="ECO:0000256" key="5">
    <source>
        <dbReference type="ARBA" id="ARBA00023015"/>
    </source>
</evidence>
<evidence type="ECO:0000256" key="2">
    <source>
        <dbReference type="ARBA" id="ARBA00022490"/>
    </source>
</evidence>
<evidence type="ECO:0000259" key="11">
    <source>
        <dbReference type="PROSITE" id="PS50110"/>
    </source>
</evidence>
<dbReference type="GO" id="GO:0000156">
    <property type="term" value="F:phosphorelay response regulator activity"/>
    <property type="evidence" value="ECO:0007669"/>
    <property type="project" value="TreeGrafter"/>
</dbReference>
<dbReference type="InterPro" id="IPR011006">
    <property type="entry name" value="CheY-like_superfamily"/>
</dbReference>
<dbReference type="PANTHER" id="PTHR45526:SF1">
    <property type="entry name" value="TRANSCRIPTIONAL REGULATORY PROTEIN DCUR-RELATED"/>
    <property type="match status" value="1"/>
</dbReference>
<protein>
    <recommendedName>
        <fullName evidence="9">Transcriptional regulatory protein</fullName>
    </recommendedName>
</protein>
<dbReference type="SUPFAM" id="SSF46785">
    <property type="entry name" value="Winged helix' DNA-binding domain"/>
    <property type="match status" value="1"/>
</dbReference>
<organism evidence="12 13">
    <name type="scientific">Fictibacillus marinisediminis</name>
    <dbReference type="NCBI Taxonomy" id="2878389"/>
    <lineage>
        <taxon>Bacteria</taxon>
        <taxon>Bacillati</taxon>
        <taxon>Bacillota</taxon>
        <taxon>Bacilli</taxon>
        <taxon>Bacillales</taxon>
        <taxon>Fictibacillaceae</taxon>
        <taxon>Fictibacillus</taxon>
    </lineage>
</organism>
<comment type="caution">
    <text evidence="12">The sequence shown here is derived from an EMBL/GenBank/DDBJ whole genome shotgun (WGS) entry which is preliminary data.</text>
</comment>
<dbReference type="Pfam" id="PF20714">
    <property type="entry name" value="HTH_64"/>
    <property type="match status" value="1"/>
</dbReference>
<feature type="modified residue" description="4-aspartylphosphate" evidence="10">
    <location>
        <position position="58"/>
    </location>
</feature>
<keyword evidence="5 9" id="KW-0805">Transcription regulation</keyword>
<dbReference type="InterPro" id="IPR001789">
    <property type="entry name" value="Sig_transdc_resp-reg_receiver"/>
</dbReference>
<dbReference type="PANTHER" id="PTHR45526">
    <property type="entry name" value="TRANSCRIPTIONAL REGULATORY PROTEIN DPIA"/>
    <property type="match status" value="1"/>
</dbReference>
<accession>A0A9X2BE17</accession>
<evidence type="ECO:0000256" key="3">
    <source>
        <dbReference type="ARBA" id="ARBA00022553"/>
    </source>
</evidence>
<dbReference type="GO" id="GO:0003700">
    <property type="term" value="F:DNA-binding transcription factor activity"/>
    <property type="evidence" value="ECO:0007669"/>
    <property type="project" value="InterPro"/>
</dbReference>
<dbReference type="Proteomes" id="UP001139011">
    <property type="component" value="Unassembled WGS sequence"/>
</dbReference>
<dbReference type="RefSeq" id="WP_248252764.1">
    <property type="nucleotide sequence ID" value="NZ_JAIWJX010000002.1"/>
</dbReference>
<evidence type="ECO:0000256" key="9">
    <source>
        <dbReference type="PIRNR" id="PIRNR006171"/>
    </source>
</evidence>
<dbReference type="AlphaFoldDB" id="A0A9X2BE17"/>
<dbReference type="PROSITE" id="PS50110">
    <property type="entry name" value="RESPONSE_REGULATORY"/>
    <property type="match status" value="1"/>
</dbReference>
<keyword evidence="8 9" id="KW-0804">Transcription</keyword>
<dbReference type="Gene3D" id="3.40.50.2300">
    <property type="match status" value="1"/>
</dbReference>
<keyword evidence="3 10" id="KW-0597">Phosphoprotein</keyword>
<dbReference type="PIRSF" id="PIRSF006171">
    <property type="entry name" value="RR_citrat_malat"/>
    <property type="match status" value="1"/>
</dbReference>
<evidence type="ECO:0000256" key="10">
    <source>
        <dbReference type="PROSITE-ProRule" id="PRU00169"/>
    </source>
</evidence>
<dbReference type="SUPFAM" id="SSF52172">
    <property type="entry name" value="CheY-like"/>
    <property type="match status" value="1"/>
</dbReference>
<dbReference type="InterPro" id="IPR024187">
    <property type="entry name" value="Sig_transdc_resp-reg_cit/mal"/>
</dbReference>
<dbReference type="InterPro" id="IPR048714">
    <property type="entry name" value="DpiA-like_HTH"/>
</dbReference>